<keyword evidence="9 14" id="KW-0030">Aminoacyl-tRNA synthetase</keyword>
<dbReference type="Gene3D" id="3.30.1910.20">
    <property type="entry name" value="asparaginyl-tRNA synthetase, N-terminal domain"/>
    <property type="match status" value="1"/>
</dbReference>
<evidence type="ECO:0000256" key="8">
    <source>
        <dbReference type="ARBA" id="ARBA00022917"/>
    </source>
</evidence>
<dbReference type="GO" id="GO:0005524">
    <property type="term" value="F:ATP binding"/>
    <property type="evidence" value="ECO:0007669"/>
    <property type="project" value="UniProtKB-KW"/>
</dbReference>
<dbReference type="GO" id="GO:0006421">
    <property type="term" value="P:asparaginyl-tRNA aminoacylation"/>
    <property type="evidence" value="ECO:0007669"/>
    <property type="project" value="InterPro"/>
</dbReference>
<dbReference type="PANTHER" id="PTHR22594:SF16">
    <property type="entry name" value="ASPARAGINE--TRNA LIGASE, CYTOPLASMIC"/>
    <property type="match status" value="1"/>
</dbReference>
<dbReference type="Gene3D" id="2.40.50.140">
    <property type="entry name" value="Nucleic acid-binding proteins"/>
    <property type="match status" value="1"/>
</dbReference>
<dbReference type="Pfam" id="PF01336">
    <property type="entry name" value="tRNA_anti-codon"/>
    <property type="match status" value="1"/>
</dbReference>
<dbReference type="InterPro" id="IPR012340">
    <property type="entry name" value="NA-bd_OB-fold"/>
</dbReference>
<keyword evidence="4" id="KW-0963">Cytoplasm</keyword>
<dbReference type="InterPro" id="IPR048952">
    <property type="entry name" value="AsnRS_N"/>
</dbReference>
<comment type="similarity">
    <text evidence="2">Belongs to the class-II aminoacyl-tRNA synthetase family.</text>
</comment>
<evidence type="ECO:0000256" key="5">
    <source>
        <dbReference type="ARBA" id="ARBA00022598"/>
    </source>
</evidence>
<dbReference type="InterPro" id="IPR004365">
    <property type="entry name" value="NA-bd_OB_tRNA"/>
</dbReference>
<keyword evidence="5" id="KW-0436">Ligase</keyword>
<evidence type="ECO:0000256" key="1">
    <source>
        <dbReference type="ARBA" id="ARBA00004496"/>
    </source>
</evidence>
<organism evidence="14 15">
    <name type="scientific">Schistosoma bovis</name>
    <name type="common">Blood fluke</name>
    <dbReference type="NCBI Taxonomy" id="6184"/>
    <lineage>
        <taxon>Eukaryota</taxon>
        <taxon>Metazoa</taxon>
        <taxon>Spiralia</taxon>
        <taxon>Lophotrochozoa</taxon>
        <taxon>Platyhelminthes</taxon>
        <taxon>Trematoda</taxon>
        <taxon>Digenea</taxon>
        <taxon>Strigeidida</taxon>
        <taxon>Schistosomatoidea</taxon>
        <taxon>Schistosomatidae</taxon>
        <taxon>Schistosoma</taxon>
    </lineage>
</organism>
<dbReference type="Gene3D" id="3.30.930.10">
    <property type="entry name" value="Bira Bifunctional Protein, Domain 2"/>
    <property type="match status" value="1"/>
</dbReference>
<evidence type="ECO:0000256" key="3">
    <source>
        <dbReference type="ARBA" id="ARBA00012816"/>
    </source>
</evidence>
<dbReference type="GO" id="GO:0005737">
    <property type="term" value="C:cytoplasm"/>
    <property type="evidence" value="ECO:0007669"/>
    <property type="project" value="UniProtKB-SubCell"/>
</dbReference>
<keyword evidence="6" id="KW-0547">Nucleotide-binding</keyword>
<name>A0A430Q694_SCHBO</name>
<evidence type="ECO:0000313" key="15">
    <source>
        <dbReference type="Proteomes" id="UP000290809"/>
    </source>
</evidence>
<dbReference type="GO" id="GO:0003676">
    <property type="term" value="F:nucleic acid binding"/>
    <property type="evidence" value="ECO:0007669"/>
    <property type="project" value="InterPro"/>
</dbReference>
<dbReference type="PRINTS" id="PR01042">
    <property type="entry name" value="TRNASYNTHASP"/>
</dbReference>
<keyword evidence="15" id="KW-1185">Reference proteome</keyword>
<dbReference type="InterPro" id="IPR004522">
    <property type="entry name" value="Asn-tRNA-ligase"/>
</dbReference>
<dbReference type="CDD" id="cd04323">
    <property type="entry name" value="AsnRS_cyto_like_N"/>
    <property type="match status" value="1"/>
</dbReference>
<evidence type="ECO:0000256" key="2">
    <source>
        <dbReference type="ARBA" id="ARBA00008226"/>
    </source>
</evidence>
<dbReference type="InterPro" id="IPR002312">
    <property type="entry name" value="Asp/Asn-tRNA-synth_IIb"/>
</dbReference>
<dbReference type="Pfam" id="PF00152">
    <property type="entry name" value="tRNA-synt_2"/>
    <property type="match status" value="1"/>
</dbReference>
<dbReference type="AlphaFoldDB" id="A0A430Q694"/>
<evidence type="ECO:0000256" key="10">
    <source>
        <dbReference type="ARBA" id="ARBA00029886"/>
    </source>
</evidence>
<evidence type="ECO:0000256" key="9">
    <source>
        <dbReference type="ARBA" id="ARBA00023146"/>
    </source>
</evidence>
<comment type="caution">
    <text evidence="14">The sequence shown here is derived from an EMBL/GenBank/DDBJ whole genome shotgun (WGS) entry which is preliminary data.</text>
</comment>
<dbReference type="Pfam" id="PF20917">
    <property type="entry name" value="AsnRS_N"/>
    <property type="match status" value="1"/>
</dbReference>
<dbReference type="STRING" id="6184.A0A430Q694"/>
<protein>
    <recommendedName>
        <fullName evidence="11">Asparagine--tRNA ligase, cytoplasmic</fullName>
        <ecNumber evidence="3">6.1.1.22</ecNumber>
    </recommendedName>
    <alternativeName>
        <fullName evidence="10">Asparaginyl-tRNA synthetase</fullName>
    </alternativeName>
</protein>
<keyword evidence="7" id="KW-0067">ATP-binding</keyword>
<accession>A0A430Q694</accession>
<dbReference type="InterPro" id="IPR006195">
    <property type="entry name" value="aa-tRNA-synth_II"/>
</dbReference>
<comment type="catalytic activity">
    <reaction evidence="12">
        <text>tRNA(Asn) + L-asparagine + ATP = L-asparaginyl-tRNA(Asn) + AMP + diphosphate + H(+)</text>
        <dbReference type="Rhea" id="RHEA:11180"/>
        <dbReference type="Rhea" id="RHEA-COMP:9659"/>
        <dbReference type="Rhea" id="RHEA-COMP:9674"/>
        <dbReference type="ChEBI" id="CHEBI:15378"/>
        <dbReference type="ChEBI" id="CHEBI:30616"/>
        <dbReference type="ChEBI" id="CHEBI:33019"/>
        <dbReference type="ChEBI" id="CHEBI:58048"/>
        <dbReference type="ChEBI" id="CHEBI:78442"/>
        <dbReference type="ChEBI" id="CHEBI:78515"/>
        <dbReference type="ChEBI" id="CHEBI:456215"/>
        <dbReference type="EC" id="6.1.1.22"/>
    </reaction>
</comment>
<dbReference type="EMBL" id="QMKO01002532">
    <property type="protein sequence ID" value="RTG83230.1"/>
    <property type="molecule type" value="Genomic_DNA"/>
</dbReference>
<dbReference type="EC" id="6.1.1.22" evidence="3"/>
<dbReference type="NCBIfam" id="TIGR00457">
    <property type="entry name" value="asnS"/>
    <property type="match status" value="1"/>
</dbReference>
<dbReference type="SUPFAM" id="SSF50249">
    <property type="entry name" value="Nucleic acid-binding proteins"/>
    <property type="match status" value="1"/>
</dbReference>
<dbReference type="CDD" id="cd00776">
    <property type="entry name" value="AsxRS_core"/>
    <property type="match status" value="1"/>
</dbReference>
<comment type="subcellular location">
    <subcellularLocation>
        <location evidence="1">Cytoplasm</location>
    </subcellularLocation>
</comment>
<evidence type="ECO:0000256" key="6">
    <source>
        <dbReference type="ARBA" id="ARBA00022741"/>
    </source>
</evidence>
<dbReference type="PANTHER" id="PTHR22594">
    <property type="entry name" value="ASPARTYL/LYSYL-TRNA SYNTHETASE"/>
    <property type="match status" value="1"/>
</dbReference>
<dbReference type="GO" id="GO:0004816">
    <property type="term" value="F:asparagine-tRNA ligase activity"/>
    <property type="evidence" value="ECO:0007669"/>
    <property type="project" value="UniProtKB-EC"/>
</dbReference>
<dbReference type="InterPro" id="IPR004364">
    <property type="entry name" value="Aa-tRNA-synt_II"/>
</dbReference>
<dbReference type="InterPro" id="IPR045864">
    <property type="entry name" value="aa-tRNA-synth_II/BPL/LPL"/>
</dbReference>
<dbReference type="SUPFAM" id="SSF55681">
    <property type="entry name" value="Class II aaRS and biotin synthetases"/>
    <property type="match status" value="1"/>
</dbReference>
<sequence>MCEYLTSISISLQDKFTQTLSGVYSSQHFFACKINKYISFWFFTFPLISCCPGYLNGTNITMQIYTSEKRGSDTTGDGTEKAPLKTILQAIAKLDGKIDADTCIWVDGVENEMWDPVSKSKLKKMIKQYHIQERKHDKVPKGKVTVAFLSQPPAENGNLSEAVDVQLTLDTKLPEAKQCKIRDLQTLYDQRVRVYGWVHRIRRQSKTLMFIVLRDGTGFLQCLFSNNLCLTQDAITLSPESTVEVYGVVKQLPSGKSAPGGIELVADCWTMIGKAPAGGIDSVLTVESDIDTQLDNRHLVIRGENTSKVLRLISVALEAFRAHYLDRGYVEVLPPTFVQTQVEGSSTLFSLNYFGENAFMSQSSQLYLETCIPAVGDCYCITRSYRAEKSRTRRHLSEYNHVEAECPFIDLNGLLERIEDLVVDVCDRIMKKSGDLLLDVNPQFKIPKSPFKRLKYEDAIVHLNNLGITKEDLTPFQYGDDIPEAPERRLVDTIGEPVLLTNFPAGLKVFYMLRTKGDQRLTDSVDLLVPGVGELVGGSMRLDNIDDLLKGYQSEGIDPTPYYWYTDQRKFGTCSHGGYGLGFERFCTWLLGKDHIRDVCLYPRFMGRCRP</sequence>
<reference evidence="14 15" key="1">
    <citation type="journal article" date="2019" name="PLoS Pathog.">
        <title>Genome sequence of the bovine parasite Schistosoma bovis Tanzania.</title>
        <authorList>
            <person name="Oey H."/>
            <person name="Zakrzewski M."/>
            <person name="Gobert G."/>
            <person name="Gravermann K."/>
            <person name="Stoye J."/>
            <person name="Jones M."/>
            <person name="Mcmanus D."/>
            <person name="Krause L."/>
        </authorList>
    </citation>
    <scope>NUCLEOTIDE SEQUENCE [LARGE SCALE GENOMIC DNA]</scope>
    <source>
        <strain evidence="14 15">TAN1997</strain>
    </source>
</reference>
<dbReference type="Proteomes" id="UP000290809">
    <property type="component" value="Unassembled WGS sequence"/>
</dbReference>
<evidence type="ECO:0000256" key="11">
    <source>
        <dbReference type="ARBA" id="ARBA00039867"/>
    </source>
</evidence>
<evidence type="ECO:0000256" key="7">
    <source>
        <dbReference type="ARBA" id="ARBA00022840"/>
    </source>
</evidence>
<evidence type="ECO:0000256" key="12">
    <source>
        <dbReference type="ARBA" id="ARBA00047844"/>
    </source>
</evidence>
<keyword evidence="8" id="KW-0648">Protein biosynthesis</keyword>
<evidence type="ECO:0000256" key="4">
    <source>
        <dbReference type="ARBA" id="ARBA00022490"/>
    </source>
</evidence>
<feature type="domain" description="Aminoacyl-transfer RNA synthetases class-II family profile" evidence="13">
    <location>
        <begin position="310"/>
        <end position="603"/>
    </location>
</feature>
<gene>
    <name evidence="14" type="ORF">DC041_0006333</name>
</gene>
<evidence type="ECO:0000313" key="14">
    <source>
        <dbReference type="EMBL" id="RTG83230.1"/>
    </source>
</evidence>
<evidence type="ECO:0000259" key="13">
    <source>
        <dbReference type="PROSITE" id="PS50862"/>
    </source>
</evidence>
<dbReference type="PROSITE" id="PS50862">
    <property type="entry name" value="AA_TRNA_LIGASE_II"/>
    <property type="match status" value="1"/>
</dbReference>
<proteinExistence type="inferred from homology"/>